<evidence type="ECO:0000256" key="3">
    <source>
        <dbReference type="ARBA" id="ARBA00022692"/>
    </source>
</evidence>
<feature type="transmembrane region" description="Helical" evidence="8">
    <location>
        <begin position="277"/>
        <end position="294"/>
    </location>
</feature>
<keyword evidence="10" id="KW-1185">Reference proteome</keyword>
<dbReference type="InterPro" id="IPR052192">
    <property type="entry name" value="Insect_Ionotropic_Sensory_Rcpt"/>
</dbReference>
<evidence type="ECO:0000256" key="5">
    <source>
        <dbReference type="ARBA" id="ARBA00023136"/>
    </source>
</evidence>
<dbReference type="AlphaFoldDB" id="A0AAW1TZX9"/>
<sequence length="538" mass="63748">MVVVSNAEIIIFLNKVFLTYFNTSRSVAVINYNQEFLFPILRINATQIHTNNNFDSSIDWYIMDIHQNAVQEFFKFSKKLHNFNPRAGFIFIGHKITDKELQTLFVNFVINVVFIDSQSMDIWKLNLFQNVPFSKYPPSGYIKNKLGNVKDLNPKALFEDVIPKIWVESTFTSCFVHVEPYYFNKYEGIYPEILKLMMEMMNMEIRWVEDSLPIENDWELHYDKVLSERKCDIHMAYLMGTVECLIPYSFDTAFWFVPSPKEIERWKYVVKIFSLEVWVIWITTSILLCIIWRLTTKFTRKRYDDLYSTHNAFSNMFMIFLEQTPNLTAHLQSQKILILLMIFLTFLMNLFFKTKYAFLLLGTNFEASSINSFEDIMEKRMTIGIPGFFFKIFKNDDVFEEYFNSYYLPCPAGNTCINRTAYKRDIATIQVKRLYVSNRKYLVDENYRDLLQMIPRPVITNVINMVVKKGHPLVDQLNQNLHHLWDHGFVQKITSKYETDGFHVKYLQMKKLSLEHIKFPLGVLITGLIISAIVFFTK</sequence>
<evidence type="ECO:0000256" key="8">
    <source>
        <dbReference type="SAM" id="Phobius"/>
    </source>
</evidence>
<protein>
    <recommendedName>
        <fullName evidence="11">Ionotropic receptor</fullName>
    </recommendedName>
</protein>
<proteinExistence type="predicted"/>
<keyword evidence="3 8" id="KW-0812">Transmembrane</keyword>
<dbReference type="SUPFAM" id="SSF53850">
    <property type="entry name" value="Periplasmic binding protein-like II"/>
    <property type="match status" value="1"/>
</dbReference>
<evidence type="ECO:0000256" key="7">
    <source>
        <dbReference type="ARBA" id="ARBA00023180"/>
    </source>
</evidence>
<evidence type="ECO:0000256" key="4">
    <source>
        <dbReference type="ARBA" id="ARBA00022989"/>
    </source>
</evidence>
<reference evidence="9 10" key="1">
    <citation type="submission" date="2023-03" db="EMBL/GenBank/DDBJ databases">
        <title>Genome insight into feeding habits of ladybird beetles.</title>
        <authorList>
            <person name="Li H.-S."/>
            <person name="Huang Y.-H."/>
            <person name="Pang H."/>
        </authorList>
    </citation>
    <scope>NUCLEOTIDE SEQUENCE [LARGE SCALE GENOMIC DNA]</scope>
    <source>
        <strain evidence="9">SYSU_2023b</strain>
        <tissue evidence="9">Whole body</tissue>
    </source>
</reference>
<gene>
    <name evidence="9" type="ORF">WA026_002522</name>
</gene>
<accession>A0AAW1TZX9</accession>
<feature type="transmembrane region" description="Helical" evidence="8">
    <location>
        <begin position="519"/>
        <end position="537"/>
    </location>
</feature>
<evidence type="ECO:0000256" key="2">
    <source>
        <dbReference type="ARBA" id="ARBA00022475"/>
    </source>
</evidence>
<evidence type="ECO:0000256" key="1">
    <source>
        <dbReference type="ARBA" id="ARBA00004651"/>
    </source>
</evidence>
<evidence type="ECO:0008006" key="11">
    <source>
        <dbReference type="Google" id="ProtNLM"/>
    </source>
</evidence>
<keyword evidence="6" id="KW-0675">Receptor</keyword>
<keyword evidence="7" id="KW-0325">Glycoprotein</keyword>
<dbReference type="PANTHER" id="PTHR42643:SF30">
    <property type="entry name" value="IONOTROPIC RECEPTOR 40A-RELATED"/>
    <property type="match status" value="1"/>
</dbReference>
<feature type="transmembrane region" description="Helical" evidence="8">
    <location>
        <begin position="236"/>
        <end position="257"/>
    </location>
</feature>
<comment type="caution">
    <text evidence="9">The sequence shown here is derived from an EMBL/GenBank/DDBJ whole genome shotgun (WGS) entry which is preliminary data.</text>
</comment>
<comment type="subcellular location">
    <subcellularLocation>
        <location evidence="1">Cell membrane</location>
        <topology evidence="1">Multi-pass membrane protein</topology>
    </subcellularLocation>
</comment>
<evidence type="ECO:0000256" key="6">
    <source>
        <dbReference type="ARBA" id="ARBA00023170"/>
    </source>
</evidence>
<dbReference type="EMBL" id="JARQZJ010000031">
    <property type="protein sequence ID" value="KAK9874170.1"/>
    <property type="molecule type" value="Genomic_DNA"/>
</dbReference>
<organism evidence="9 10">
    <name type="scientific">Henosepilachna vigintioctopunctata</name>
    <dbReference type="NCBI Taxonomy" id="420089"/>
    <lineage>
        <taxon>Eukaryota</taxon>
        <taxon>Metazoa</taxon>
        <taxon>Ecdysozoa</taxon>
        <taxon>Arthropoda</taxon>
        <taxon>Hexapoda</taxon>
        <taxon>Insecta</taxon>
        <taxon>Pterygota</taxon>
        <taxon>Neoptera</taxon>
        <taxon>Endopterygota</taxon>
        <taxon>Coleoptera</taxon>
        <taxon>Polyphaga</taxon>
        <taxon>Cucujiformia</taxon>
        <taxon>Coccinelloidea</taxon>
        <taxon>Coccinellidae</taxon>
        <taxon>Epilachninae</taxon>
        <taxon>Epilachnini</taxon>
        <taxon>Henosepilachna</taxon>
    </lineage>
</organism>
<evidence type="ECO:0000313" key="10">
    <source>
        <dbReference type="Proteomes" id="UP001431783"/>
    </source>
</evidence>
<dbReference type="Proteomes" id="UP001431783">
    <property type="component" value="Unassembled WGS sequence"/>
</dbReference>
<name>A0AAW1TZX9_9CUCU</name>
<keyword evidence="5 8" id="KW-0472">Membrane</keyword>
<keyword evidence="2" id="KW-1003">Cell membrane</keyword>
<dbReference type="GO" id="GO:0005886">
    <property type="term" value="C:plasma membrane"/>
    <property type="evidence" value="ECO:0007669"/>
    <property type="project" value="UniProtKB-SubCell"/>
</dbReference>
<dbReference type="PANTHER" id="PTHR42643">
    <property type="entry name" value="IONOTROPIC RECEPTOR 20A-RELATED"/>
    <property type="match status" value="1"/>
</dbReference>
<feature type="transmembrane region" description="Helical" evidence="8">
    <location>
        <begin position="336"/>
        <end position="352"/>
    </location>
</feature>
<evidence type="ECO:0000313" key="9">
    <source>
        <dbReference type="EMBL" id="KAK9874170.1"/>
    </source>
</evidence>
<keyword evidence="4 8" id="KW-1133">Transmembrane helix</keyword>